<accession>A0A6A6RS56</accession>
<feature type="compositionally biased region" description="Polar residues" evidence="1">
    <location>
        <begin position="68"/>
        <end position="77"/>
    </location>
</feature>
<dbReference type="EMBL" id="MU006791">
    <property type="protein sequence ID" value="KAF2638037.1"/>
    <property type="molecule type" value="Genomic_DNA"/>
</dbReference>
<gene>
    <name evidence="2" type="ORF">P280DRAFT_456849</name>
</gene>
<evidence type="ECO:0000313" key="3">
    <source>
        <dbReference type="Proteomes" id="UP000799753"/>
    </source>
</evidence>
<dbReference type="Proteomes" id="UP000799753">
    <property type="component" value="Unassembled WGS sequence"/>
</dbReference>
<name>A0A6A6RS56_9PLEO</name>
<reference evidence="2" key="1">
    <citation type="journal article" date="2020" name="Stud. Mycol.">
        <title>101 Dothideomycetes genomes: a test case for predicting lifestyles and emergence of pathogens.</title>
        <authorList>
            <person name="Haridas S."/>
            <person name="Albert R."/>
            <person name="Binder M."/>
            <person name="Bloem J."/>
            <person name="Labutti K."/>
            <person name="Salamov A."/>
            <person name="Andreopoulos B."/>
            <person name="Baker S."/>
            <person name="Barry K."/>
            <person name="Bills G."/>
            <person name="Bluhm B."/>
            <person name="Cannon C."/>
            <person name="Castanera R."/>
            <person name="Culley D."/>
            <person name="Daum C."/>
            <person name="Ezra D."/>
            <person name="Gonzalez J."/>
            <person name="Henrissat B."/>
            <person name="Kuo A."/>
            <person name="Liang C."/>
            <person name="Lipzen A."/>
            <person name="Lutzoni F."/>
            <person name="Magnuson J."/>
            <person name="Mondo S."/>
            <person name="Nolan M."/>
            <person name="Ohm R."/>
            <person name="Pangilinan J."/>
            <person name="Park H.-J."/>
            <person name="Ramirez L."/>
            <person name="Alfaro M."/>
            <person name="Sun H."/>
            <person name="Tritt A."/>
            <person name="Yoshinaga Y."/>
            <person name="Zwiers L.-H."/>
            <person name="Turgeon B."/>
            <person name="Goodwin S."/>
            <person name="Spatafora J."/>
            <person name="Crous P."/>
            <person name="Grigoriev I."/>
        </authorList>
    </citation>
    <scope>NUCLEOTIDE SEQUENCE</scope>
    <source>
        <strain evidence="2">CBS 473.64</strain>
    </source>
</reference>
<keyword evidence="3" id="KW-1185">Reference proteome</keyword>
<dbReference type="OrthoDB" id="5377039at2759"/>
<feature type="compositionally biased region" description="Low complexity" evidence="1">
    <location>
        <begin position="1"/>
        <end position="10"/>
    </location>
</feature>
<organism evidence="2 3">
    <name type="scientific">Massarina eburnea CBS 473.64</name>
    <dbReference type="NCBI Taxonomy" id="1395130"/>
    <lineage>
        <taxon>Eukaryota</taxon>
        <taxon>Fungi</taxon>
        <taxon>Dikarya</taxon>
        <taxon>Ascomycota</taxon>
        <taxon>Pezizomycotina</taxon>
        <taxon>Dothideomycetes</taxon>
        <taxon>Pleosporomycetidae</taxon>
        <taxon>Pleosporales</taxon>
        <taxon>Massarineae</taxon>
        <taxon>Massarinaceae</taxon>
        <taxon>Massarina</taxon>
    </lineage>
</organism>
<feature type="region of interest" description="Disordered" evidence="1">
    <location>
        <begin position="1"/>
        <end position="102"/>
    </location>
</feature>
<sequence length="137" mass="14930">MHSSPDLDAAAADDEMFPEGPSTPRNAASRVLGTVDELSPPNSQGPSQATTTNPILNANGKRVLTTAGEASSSSTDTVHTDKATGYQWKRPEDRPGYEWTNPRAREDHERAWESIVDKASQIKTKYGDPLKPEVLVR</sequence>
<evidence type="ECO:0000256" key="1">
    <source>
        <dbReference type="SAM" id="MobiDB-lite"/>
    </source>
</evidence>
<feature type="compositionally biased region" description="Polar residues" evidence="1">
    <location>
        <begin position="40"/>
        <end position="56"/>
    </location>
</feature>
<evidence type="ECO:0000313" key="2">
    <source>
        <dbReference type="EMBL" id="KAF2638037.1"/>
    </source>
</evidence>
<proteinExistence type="predicted"/>
<dbReference type="AlphaFoldDB" id="A0A6A6RS56"/>
<protein>
    <submittedName>
        <fullName evidence="2">Uncharacterized protein</fullName>
    </submittedName>
</protein>